<evidence type="ECO:0000313" key="1">
    <source>
        <dbReference type="EMBL" id="VAW90140.1"/>
    </source>
</evidence>
<gene>
    <name evidence="1" type="ORF">MNBD_GAMMA18-854</name>
</gene>
<sequence length="59" mass="6863">MLSAELAGRFTSPPRLDDFDFVVSIEEHRPIKYQEVMFVSLVIDLVGWIEPLIKVREMV</sequence>
<dbReference type="EMBL" id="UOFP01000309">
    <property type="protein sequence ID" value="VAW90140.1"/>
    <property type="molecule type" value="Genomic_DNA"/>
</dbReference>
<accession>A0A3B0ZLU1</accession>
<protein>
    <submittedName>
        <fullName evidence="1">Uncharacterized protein</fullName>
    </submittedName>
</protein>
<organism evidence="1">
    <name type="scientific">hydrothermal vent metagenome</name>
    <dbReference type="NCBI Taxonomy" id="652676"/>
    <lineage>
        <taxon>unclassified sequences</taxon>
        <taxon>metagenomes</taxon>
        <taxon>ecological metagenomes</taxon>
    </lineage>
</organism>
<proteinExistence type="predicted"/>
<dbReference type="AlphaFoldDB" id="A0A3B0ZLU1"/>
<reference evidence="1" key="1">
    <citation type="submission" date="2018-06" db="EMBL/GenBank/DDBJ databases">
        <authorList>
            <person name="Zhirakovskaya E."/>
        </authorList>
    </citation>
    <scope>NUCLEOTIDE SEQUENCE</scope>
</reference>
<name>A0A3B0ZLU1_9ZZZZ</name>